<reference evidence="2 3" key="1">
    <citation type="journal article" date="2016" name="J. Clin. Microbiol.">
        <title>Detection and Whole-Genome Sequencing of Carbapenemase-Producing Aeromonas hydrophila Isolates from Routine Perirectal Surveillance Culture.</title>
        <authorList>
            <person name="Hughes H.Y."/>
            <person name="Conlan S.P."/>
            <person name="Lau A.F."/>
            <person name="Dekker J.P."/>
            <person name="Michelin A.V."/>
            <person name="Youn J.H."/>
            <person name="Henderson D.K."/>
            <person name="Frank K.M."/>
            <person name="Segre J.A."/>
            <person name="Palmore T.N."/>
        </authorList>
    </citation>
    <scope>NUCLEOTIDE SEQUENCE [LARGE SCALE GENOMIC DNA]</scope>
    <source>
        <strain evidence="2 3">AVNIH1</strain>
    </source>
</reference>
<accession>A0AAC9B635</accession>
<evidence type="ECO:0000313" key="2">
    <source>
        <dbReference type="EMBL" id="ANB51882.1"/>
    </source>
</evidence>
<name>A0AAC9B635_AERVE</name>
<dbReference type="GO" id="GO:0015666">
    <property type="term" value="F:restriction endodeoxyribonuclease activity"/>
    <property type="evidence" value="ECO:0007669"/>
    <property type="project" value="TreeGrafter"/>
</dbReference>
<dbReference type="Proteomes" id="UP000076809">
    <property type="component" value="Chromosome"/>
</dbReference>
<keyword evidence="2" id="KW-0540">Nuclease</keyword>
<evidence type="ECO:0000259" key="1">
    <source>
        <dbReference type="Pfam" id="PF04471"/>
    </source>
</evidence>
<dbReference type="InterPro" id="IPR052906">
    <property type="entry name" value="Type_IV_Methyl-Rstrct_Enzyme"/>
</dbReference>
<feature type="domain" description="Restriction endonuclease type IV Mrr" evidence="1">
    <location>
        <begin position="131"/>
        <end position="249"/>
    </location>
</feature>
<dbReference type="InterPro" id="IPR007560">
    <property type="entry name" value="Restrct_endonuc_IV_Mrr"/>
</dbReference>
<keyword evidence="2" id="KW-0255">Endonuclease</keyword>
<dbReference type="RefSeq" id="WP_064338185.1">
    <property type="nucleotide sequence ID" value="NZ_CP014774.1"/>
</dbReference>
<keyword evidence="2" id="KW-0378">Hydrolase</keyword>
<dbReference type="SUPFAM" id="SSF52980">
    <property type="entry name" value="Restriction endonuclease-like"/>
    <property type="match status" value="1"/>
</dbReference>
<gene>
    <name evidence="2" type="ORF">WM43_04030</name>
</gene>
<evidence type="ECO:0000313" key="3">
    <source>
        <dbReference type="Proteomes" id="UP000076809"/>
    </source>
</evidence>
<dbReference type="GO" id="GO:0003677">
    <property type="term" value="F:DNA binding"/>
    <property type="evidence" value="ECO:0007669"/>
    <property type="project" value="InterPro"/>
</dbReference>
<dbReference type="PANTHER" id="PTHR30015">
    <property type="entry name" value="MRR RESTRICTION SYSTEM PROTEIN"/>
    <property type="match status" value="1"/>
</dbReference>
<dbReference type="PANTHER" id="PTHR30015:SF7">
    <property type="entry name" value="TYPE IV METHYL-DIRECTED RESTRICTION ENZYME ECOKMRR"/>
    <property type="match status" value="1"/>
</dbReference>
<dbReference type="InterPro" id="IPR011335">
    <property type="entry name" value="Restrct_endonuc-II-like"/>
</dbReference>
<dbReference type="Gene3D" id="3.40.1350.10">
    <property type="match status" value="1"/>
</dbReference>
<sequence>MTNRTIVEAAKQALLLIGHSASVDEVYDVIVTHQLYEFGAKSPHSVIRVTMDRHCANKSLGSMHKQRFFQKNDDGSYELLSDVKEVLLPEQNTSSSEQQRSAQEVENYIEQILDLAAVQREKVKAEILSSLRSFSPEQFESFCRLFLSKYGFTRMELTSRGRDGGIDVRGLLKMGLAEMRVAVQCKRYAEDNKVGRPSVSAFRGDITGDFEQGIFMTTSGFTKEAEEISFKPGCVPIILIDGEQLADIMIDKGIGVQRQLIDVFDFDASLFIN</sequence>
<protein>
    <submittedName>
        <fullName evidence="2">Restriction endonuclease</fullName>
    </submittedName>
</protein>
<dbReference type="GO" id="GO:0009307">
    <property type="term" value="P:DNA restriction-modification system"/>
    <property type="evidence" value="ECO:0007669"/>
    <property type="project" value="InterPro"/>
</dbReference>
<organism evidence="2 3">
    <name type="scientific">Aeromonas veronii</name>
    <dbReference type="NCBI Taxonomy" id="654"/>
    <lineage>
        <taxon>Bacteria</taxon>
        <taxon>Pseudomonadati</taxon>
        <taxon>Pseudomonadota</taxon>
        <taxon>Gammaproteobacteria</taxon>
        <taxon>Aeromonadales</taxon>
        <taxon>Aeromonadaceae</taxon>
        <taxon>Aeromonas</taxon>
    </lineage>
</organism>
<dbReference type="InterPro" id="IPR011856">
    <property type="entry name" value="tRNA_endonuc-like_dom_sf"/>
</dbReference>
<dbReference type="EMBL" id="CP014774">
    <property type="protein sequence ID" value="ANB51882.1"/>
    <property type="molecule type" value="Genomic_DNA"/>
</dbReference>
<proteinExistence type="predicted"/>
<dbReference type="AlphaFoldDB" id="A0AAC9B635"/>
<dbReference type="Pfam" id="PF04471">
    <property type="entry name" value="Mrr_cat"/>
    <property type="match status" value="1"/>
</dbReference>